<reference evidence="1" key="2">
    <citation type="journal article" date="2007" name="Science">
        <title>Draft genome sequence of the sexually transmitted pathogen Trichomonas vaginalis.</title>
        <authorList>
            <person name="Carlton J.M."/>
            <person name="Hirt R.P."/>
            <person name="Silva J.C."/>
            <person name="Delcher A.L."/>
            <person name="Schatz M."/>
            <person name="Zhao Q."/>
            <person name="Wortman J.R."/>
            <person name="Bidwell S.L."/>
            <person name="Alsmark U.C.M."/>
            <person name="Besteiro S."/>
            <person name="Sicheritz-Ponten T."/>
            <person name="Noel C.J."/>
            <person name="Dacks J.B."/>
            <person name="Foster P.G."/>
            <person name="Simillion C."/>
            <person name="Van de Peer Y."/>
            <person name="Miranda-Saavedra D."/>
            <person name="Barton G.J."/>
            <person name="Westrop G.D."/>
            <person name="Mueller S."/>
            <person name="Dessi D."/>
            <person name="Fiori P.L."/>
            <person name="Ren Q."/>
            <person name="Paulsen I."/>
            <person name="Zhang H."/>
            <person name="Bastida-Corcuera F.D."/>
            <person name="Simoes-Barbosa A."/>
            <person name="Brown M.T."/>
            <person name="Hayes R.D."/>
            <person name="Mukherjee M."/>
            <person name="Okumura C.Y."/>
            <person name="Schneider R."/>
            <person name="Smith A.J."/>
            <person name="Vanacova S."/>
            <person name="Villalvazo M."/>
            <person name="Haas B.J."/>
            <person name="Pertea M."/>
            <person name="Feldblyum T.V."/>
            <person name="Utterback T.R."/>
            <person name="Shu C.L."/>
            <person name="Osoegawa K."/>
            <person name="de Jong P.J."/>
            <person name="Hrdy I."/>
            <person name="Horvathova L."/>
            <person name="Zubacova Z."/>
            <person name="Dolezal P."/>
            <person name="Malik S.B."/>
            <person name="Logsdon J.M. Jr."/>
            <person name="Henze K."/>
            <person name="Gupta A."/>
            <person name="Wang C.C."/>
            <person name="Dunne R.L."/>
            <person name="Upcroft J.A."/>
            <person name="Upcroft P."/>
            <person name="White O."/>
            <person name="Salzberg S.L."/>
            <person name="Tang P."/>
            <person name="Chiu C.-H."/>
            <person name="Lee Y.-S."/>
            <person name="Embley T.M."/>
            <person name="Coombs G.H."/>
            <person name="Mottram J.C."/>
            <person name="Tachezy J."/>
            <person name="Fraser-Liggett C.M."/>
            <person name="Johnson P.J."/>
        </authorList>
    </citation>
    <scope>NUCLEOTIDE SEQUENCE [LARGE SCALE GENOMIC DNA]</scope>
    <source>
        <strain evidence="1">G3</strain>
    </source>
</reference>
<keyword evidence="2" id="KW-1185">Reference proteome</keyword>
<dbReference type="EMBL" id="DS113838">
    <property type="protein sequence ID" value="EAX94778.1"/>
    <property type="molecule type" value="Genomic_DNA"/>
</dbReference>
<dbReference type="AlphaFoldDB" id="A2FJY2"/>
<dbReference type="InterPro" id="IPR032675">
    <property type="entry name" value="LRR_dom_sf"/>
</dbReference>
<proteinExistence type="predicted"/>
<dbReference type="STRING" id="5722.A2FJY2"/>
<dbReference type="InParanoid" id="A2FJY2"/>
<dbReference type="Gene3D" id="3.80.10.10">
    <property type="entry name" value="Ribonuclease Inhibitor"/>
    <property type="match status" value="3"/>
</dbReference>
<dbReference type="InterPro" id="IPR053139">
    <property type="entry name" value="Surface_bspA-like"/>
</dbReference>
<evidence type="ECO:0000313" key="1">
    <source>
        <dbReference type="EMBL" id="EAX94778.1"/>
    </source>
</evidence>
<reference evidence="1" key="1">
    <citation type="submission" date="2006-10" db="EMBL/GenBank/DDBJ databases">
        <authorList>
            <person name="Amadeo P."/>
            <person name="Zhao Q."/>
            <person name="Wortman J."/>
            <person name="Fraser-Liggett C."/>
            <person name="Carlton J."/>
        </authorList>
    </citation>
    <scope>NUCLEOTIDE SEQUENCE</scope>
    <source>
        <strain evidence="1">G3</strain>
    </source>
</reference>
<dbReference type="Pfam" id="PF13306">
    <property type="entry name" value="LRR_5"/>
    <property type="match status" value="6"/>
</dbReference>
<dbReference type="SMR" id="A2FJY2"/>
<dbReference type="VEuPathDB" id="TrichDB:TVAG_058680"/>
<protein>
    <submittedName>
        <fullName evidence="1">Surface antigen BspA-like</fullName>
    </submittedName>
</protein>
<dbReference type="InterPro" id="IPR026906">
    <property type="entry name" value="LRR_5"/>
</dbReference>
<dbReference type="KEGG" id="tva:4752521"/>
<dbReference type="PANTHER" id="PTHR45661">
    <property type="entry name" value="SURFACE ANTIGEN"/>
    <property type="match status" value="1"/>
</dbReference>
<accession>A2FJY2</accession>
<evidence type="ECO:0000313" key="2">
    <source>
        <dbReference type="Proteomes" id="UP000001542"/>
    </source>
</evidence>
<name>A2FJY2_TRIV3</name>
<dbReference type="PANTHER" id="PTHR45661:SF3">
    <property type="entry name" value="IG-LIKE DOMAIN-CONTAINING PROTEIN"/>
    <property type="match status" value="1"/>
</dbReference>
<dbReference type="OrthoDB" id="676979at2759"/>
<dbReference type="SUPFAM" id="SSF52058">
    <property type="entry name" value="L domain-like"/>
    <property type="match status" value="3"/>
</dbReference>
<dbReference type="Proteomes" id="UP000001542">
    <property type="component" value="Unassembled WGS sequence"/>
</dbReference>
<dbReference type="VEuPathDB" id="TrichDB:TVAGG3_0520640"/>
<gene>
    <name evidence="1" type="ORF">TVAG_058680</name>
</gene>
<sequence>MNILDHAFEYCQSLSSILLPSSTKTLGDFCFSNTDISSFTFPSSITIIPQYCFYACSKLANLEIPIDSNIETIKWRCIAGTRITDFKIPSKVYSIEGAAFENSFLQSISVDRQNTNFYEEYSLLINSKLKSAIFYPPKKSGPVTIPEGIVEIGYASLSGCLITGITLPKSLKIISEFGLQALQIKELDIPDSVTSIGAYALRGCTLLKRVKLPSSIVTLNKGIFTNTGLISIELPDSLKTINSECFVRCPNLKVVVLPENLTALNGKVFDTTTRLEFNENSKIYVNEYYVIMTKDNQTVSQYIGGNEAKDISILSDVTEIKSSAFEGKSLLTKVIFETNSKLQTIQNDAFSGCENMKFIELSTKLTKIGDRAFFNCKNLESISLSSCTSLGIHAFENCIKLTSVSLEDSSLTTIGDSVFSGCTSLTNIRLPQSLTSVGTSSFSGCTSLTLVIYHNMISSLGSSCFRQCNQVRVDLSSCTTLTSISEFCFSDNTNLVEIKLPNSIKIINSYSLSNTGITEFTCPISLETIYPESFFSCTSLSTIIIPSNCKLSSIGVGSFRNCFSIRNITCNNNNYKVVTGALFDISMTSLILFPPASPVKFFSLPGSTMNIGEGAFMSCINLITITIPNDSVQQISQNAFEGCRNLKLITIPSCVLSVGRDAFKDCEHLSCGCEIENRNKQFITELITSSKLPRRCTYDCFSLCSIKIVNNIQSNFLIHPFIIMIL</sequence>
<organism evidence="1 2">
    <name type="scientific">Trichomonas vaginalis (strain ATCC PRA-98 / G3)</name>
    <dbReference type="NCBI Taxonomy" id="412133"/>
    <lineage>
        <taxon>Eukaryota</taxon>
        <taxon>Metamonada</taxon>
        <taxon>Parabasalia</taxon>
        <taxon>Trichomonadida</taxon>
        <taxon>Trichomonadidae</taxon>
        <taxon>Trichomonas</taxon>
    </lineage>
</organism>
<dbReference type="RefSeq" id="XP_001307708.1">
    <property type="nucleotide sequence ID" value="XM_001307707.1"/>
</dbReference>